<comment type="subcellular location">
    <subcellularLocation>
        <location evidence="1">Cell membrane</location>
        <topology evidence="1">Multi-pass membrane protein</topology>
    </subcellularLocation>
</comment>
<feature type="transmembrane region" description="Helical" evidence="6">
    <location>
        <begin position="141"/>
        <end position="161"/>
    </location>
</feature>
<feature type="transmembrane region" description="Helical" evidence="6">
    <location>
        <begin position="181"/>
        <end position="198"/>
    </location>
</feature>
<evidence type="ECO:0000256" key="5">
    <source>
        <dbReference type="ARBA" id="ARBA00023136"/>
    </source>
</evidence>
<dbReference type="PANTHER" id="PTHR30086">
    <property type="entry name" value="ARGININE EXPORTER PROTEIN ARGO"/>
    <property type="match status" value="1"/>
</dbReference>
<reference evidence="7 8" key="1">
    <citation type="journal article" date="2024" name="Chem. Sci.">
        <title>Discovery of megapolipeptins by genome mining of a Burkholderiales bacteria collection.</title>
        <authorList>
            <person name="Paulo B.S."/>
            <person name="Recchia M.J.J."/>
            <person name="Lee S."/>
            <person name="Fergusson C.H."/>
            <person name="Romanowski S.B."/>
            <person name="Hernandez A."/>
            <person name="Krull N."/>
            <person name="Liu D.Y."/>
            <person name="Cavanagh H."/>
            <person name="Bos A."/>
            <person name="Gray C.A."/>
            <person name="Murphy B.T."/>
            <person name="Linington R.G."/>
            <person name="Eustaquio A.S."/>
        </authorList>
    </citation>
    <scope>NUCLEOTIDE SEQUENCE [LARGE SCALE GENOMIC DNA]</scope>
    <source>
        <strain evidence="7 8">RL21-008-BIB-A</strain>
    </source>
</reference>
<evidence type="ECO:0000313" key="8">
    <source>
        <dbReference type="Proteomes" id="UP001629246"/>
    </source>
</evidence>
<evidence type="ECO:0000313" key="7">
    <source>
        <dbReference type="EMBL" id="MFL9926751.1"/>
    </source>
</evidence>
<dbReference type="Proteomes" id="UP001629246">
    <property type="component" value="Unassembled WGS sequence"/>
</dbReference>
<keyword evidence="2" id="KW-1003">Cell membrane</keyword>
<comment type="caution">
    <text evidence="7">The sequence shown here is derived from an EMBL/GenBank/DDBJ whole genome shotgun (WGS) entry which is preliminary data.</text>
</comment>
<name>A0ABW9ADP8_9BURK</name>
<accession>A0ABW9ADP8</accession>
<keyword evidence="5 6" id="KW-0472">Membrane</keyword>
<feature type="transmembrane region" description="Helical" evidence="6">
    <location>
        <begin position="69"/>
        <end position="89"/>
    </location>
</feature>
<dbReference type="PANTHER" id="PTHR30086:SF20">
    <property type="entry name" value="ARGININE EXPORTER PROTEIN ARGO-RELATED"/>
    <property type="match status" value="1"/>
</dbReference>
<organism evidence="7 8">
    <name type="scientific">Herbaspirillum lusitanum</name>
    <dbReference type="NCBI Taxonomy" id="213312"/>
    <lineage>
        <taxon>Bacteria</taxon>
        <taxon>Pseudomonadati</taxon>
        <taxon>Pseudomonadota</taxon>
        <taxon>Betaproteobacteria</taxon>
        <taxon>Burkholderiales</taxon>
        <taxon>Oxalobacteraceae</taxon>
        <taxon>Herbaspirillum</taxon>
    </lineage>
</organism>
<protein>
    <submittedName>
        <fullName evidence="7">LysE family transporter</fullName>
    </submittedName>
</protein>
<proteinExistence type="predicted"/>
<evidence type="ECO:0000256" key="6">
    <source>
        <dbReference type="SAM" id="Phobius"/>
    </source>
</evidence>
<feature type="transmembrane region" description="Helical" evidence="6">
    <location>
        <begin position="41"/>
        <end position="62"/>
    </location>
</feature>
<evidence type="ECO:0000256" key="2">
    <source>
        <dbReference type="ARBA" id="ARBA00022475"/>
    </source>
</evidence>
<dbReference type="RefSeq" id="WP_408159974.1">
    <property type="nucleotide sequence ID" value="NZ_JAQQFM010000010.1"/>
</dbReference>
<evidence type="ECO:0000256" key="4">
    <source>
        <dbReference type="ARBA" id="ARBA00022989"/>
    </source>
</evidence>
<feature type="transmembrane region" description="Helical" evidence="6">
    <location>
        <begin position="109"/>
        <end position="129"/>
    </location>
</feature>
<dbReference type="InterPro" id="IPR001123">
    <property type="entry name" value="LeuE-type"/>
</dbReference>
<keyword evidence="3 6" id="KW-0812">Transmembrane</keyword>
<evidence type="ECO:0000256" key="3">
    <source>
        <dbReference type="ARBA" id="ARBA00022692"/>
    </source>
</evidence>
<gene>
    <name evidence="7" type="ORF">PQR62_20930</name>
</gene>
<dbReference type="EMBL" id="JAQQFM010000010">
    <property type="protein sequence ID" value="MFL9926751.1"/>
    <property type="molecule type" value="Genomic_DNA"/>
</dbReference>
<keyword evidence="8" id="KW-1185">Reference proteome</keyword>
<dbReference type="Pfam" id="PF01810">
    <property type="entry name" value="LysE"/>
    <property type="match status" value="1"/>
</dbReference>
<keyword evidence="4 6" id="KW-1133">Transmembrane helix</keyword>
<sequence>MSFDLQSFVFLLSVALILLTPGPTNTLLALAGLGLGVRRALPLLAFELAGYFISISLWGILLAPVQLHYPWIATLVRIASSAYLAYTAVMVWRDARLLQTPQQKTITPGVLFVATLLNPKGLLFALVIFPAHTFEAMHSYALAMLSFACLLVPIGACWIGLGHALNHKRLSFISPRKIQQLSSVALGMFSAFIAWAAFR</sequence>
<evidence type="ECO:0000256" key="1">
    <source>
        <dbReference type="ARBA" id="ARBA00004651"/>
    </source>
</evidence>